<evidence type="ECO:0000256" key="1">
    <source>
        <dbReference type="ARBA" id="ARBA00000903"/>
    </source>
</evidence>
<comment type="catalytic activity">
    <reaction evidence="1">
        <text>S-adenosyl-L-methionine + a thiopurine = S-adenosyl-L-homocysteine + a thiopurine S-methylether.</text>
        <dbReference type="EC" id="2.1.1.67"/>
    </reaction>
</comment>
<evidence type="ECO:0000256" key="8">
    <source>
        <dbReference type="ARBA" id="ARBA00022691"/>
    </source>
</evidence>
<proteinExistence type="inferred from homology"/>
<keyword evidence="5" id="KW-0963">Cytoplasm</keyword>
<comment type="caution">
    <text evidence="9">The sequence shown here is derived from an EMBL/GenBank/DDBJ whole genome shotgun (WGS) entry which is preliminary data.</text>
</comment>
<keyword evidence="8" id="KW-0949">S-adenosyl-L-methionine</keyword>
<evidence type="ECO:0000256" key="7">
    <source>
        <dbReference type="ARBA" id="ARBA00022679"/>
    </source>
</evidence>
<dbReference type="Proteomes" id="UP000549394">
    <property type="component" value="Unassembled WGS sequence"/>
</dbReference>
<dbReference type="PANTHER" id="PTHR10259:SF11">
    <property type="entry name" value="THIOPURINE S-METHYLTRANSFERASE"/>
    <property type="match status" value="1"/>
</dbReference>
<dbReference type="EMBL" id="CAJFCJ010000012">
    <property type="protein sequence ID" value="CAD5120346.1"/>
    <property type="molecule type" value="Genomic_DNA"/>
</dbReference>
<evidence type="ECO:0000313" key="9">
    <source>
        <dbReference type="EMBL" id="CAD5120346.1"/>
    </source>
</evidence>
<dbReference type="Gene3D" id="3.40.50.150">
    <property type="entry name" value="Vaccinia Virus protein VP39"/>
    <property type="match status" value="1"/>
</dbReference>
<protein>
    <recommendedName>
        <fullName evidence="4">thiopurine S-methyltransferase</fullName>
        <ecNumber evidence="4">2.1.1.67</ecNumber>
    </recommendedName>
</protein>
<keyword evidence="7" id="KW-0808">Transferase</keyword>
<organism evidence="9 10">
    <name type="scientific">Dimorphilus gyrociliatus</name>
    <dbReference type="NCBI Taxonomy" id="2664684"/>
    <lineage>
        <taxon>Eukaryota</taxon>
        <taxon>Metazoa</taxon>
        <taxon>Spiralia</taxon>
        <taxon>Lophotrochozoa</taxon>
        <taxon>Annelida</taxon>
        <taxon>Polychaeta</taxon>
        <taxon>Polychaeta incertae sedis</taxon>
        <taxon>Dinophilidae</taxon>
        <taxon>Dimorphilus</taxon>
    </lineage>
</organism>
<dbReference type="EC" id="2.1.1.67" evidence="4"/>
<evidence type="ECO:0000256" key="2">
    <source>
        <dbReference type="ARBA" id="ARBA00004496"/>
    </source>
</evidence>
<evidence type="ECO:0000313" key="10">
    <source>
        <dbReference type="Proteomes" id="UP000549394"/>
    </source>
</evidence>
<sequence>MASKQEKAFRDDMTIEFWDGYYKDGSHPWHEKNVNKGLKANIETFINGRDHIVAFFPLCGKAVDMKWIYDLGHTVIGVEGSIQAIEEFFKESNLEYDVDGNKYSTPDKRLTIFAMNIFDYNVELMGEVSAVWDRGAFVAINFSERAKYSELMKSICTKDCRYILDVYEYDRSVYGGPPLCTTKEDIDEHFSSWCTSERIFESDEITDHWREVGFQSFMRYDYLLTPK</sequence>
<accession>A0A7I8VX97</accession>
<dbReference type="FunFam" id="3.40.50.150:FF:000101">
    <property type="entry name" value="Thiopurine S-methyltransferase"/>
    <property type="match status" value="1"/>
</dbReference>
<keyword evidence="6" id="KW-0489">Methyltransferase</keyword>
<comment type="similarity">
    <text evidence="3">Belongs to the class I-like SAM-binding methyltransferase superfamily. TPMT family.</text>
</comment>
<dbReference type="InterPro" id="IPR008854">
    <property type="entry name" value="TPMT"/>
</dbReference>
<name>A0A7I8VX97_9ANNE</name>
<dbReference type="PANTHER" id="PTHR10259">
    <property type="entry name" value="THIOPURINE S-METHYLTRANSFERASE"/>
    <property type="match status" value="1"/>
</dbReference>
<dbReference type="InterPro" id="IPR029063">
    <property type="entry name" value="SAM-dependent_MTases_sf"/>
</dbReference>
<dbReference type="PROSITE" id="PS51585">
    <property type="entry name" value="SAM_MT_TPMT"/>
    <property type="match status" value="1"/>
</dbReference>
<evidence type="ECO:0000256" key="5">
    <source>
        <dbReference type="ARBA" id="ARBA00022490"/>
    </source>
</evidence>
<dbReference type="GO" id="GO:0008119">
    <property type="term" value="F:thiopurine S-methyltransferase activity"/>
    <property type="evidence" value="ECO:0007669"/>
    <property type="project" value="UniProtKB-EC"/>
</dbReference>
<dbReference type="SUPFAM" id="SSF53335">
    <property type="entry name" value="S-adenosyl-L-methionine-dependent methyltransferases"/>
    <property type="match status" value="1"/>
</dbReference>
<reference evidence="9 10" key="1">
    <citation type="submission" date="2020-08" db="EMBL/GenBank/DDBJ databases">
        <authorList>
            <person name="Hejnol A."/>
        </authorList>
    </citation>
    <scope>NUCLEOTIDE SEQUENCE [LARGE SCALE GENOMIC DNA]</scope>
</reference>
<comment type="subcellular location">
    <subcellularLocation>
        <location evidence="2">Cytoplasm</location>
    </subcellularLocation>
</comment>
<dbReference type="GO" id="GO:0005737">
    <property type="term" value="C:cytoplasm"/>
    <property type="evidence" value="ECO:0007669"/>
    <property type="project" value="UniProtKB-SubCell"/>
</dbReference>
<dbReference type="OrthoDB" id="276151at2759"/>
<gene>
    <name evidence="9" type="ORF">DGYR_LOCUS8453</name>
</gene>
<evidence type="ECO:0000256" key="3">
    <source>
        <dbReference type="ARBA" id="ARBA00008145"/>
    </source>
</evidence>
<keyword evidence="10" id="KW-1185">Reference proteome</keyword>
<dbReference type="AlphaFoldDB" id="A0A7I8VX97"/>
<evidence type="ECO:0000256" key="6">
    <source>
        <dbReference type="ARBA" id="ARBA00022603"/>
    </source>
</evidence>
<dbReference type="GO" id="GO:0032259">
    <property type="term" value="P:methylation"/>
    <property type="evidence" value="ECO:0007669"/>
    <property type="project" value="UniProtKB-KW"/>
</dbReference>
<evidence type="ECO:0000256" key="4">
    <source>
        <dbReference type="ARBA" id="ARBA00011905"/>
    </source>
</evidence>
<dbReference type="Pfam" id="PF05724">
    <property type="entry name" value="TPMT"/>
    <property type="match status" value="1"/>
</dbReference>